<feature type="domain" description="SLH" evidence="4">
    <location>
        <begin position="405"/>
        <end position="468"/>
    </location>
</feature>
<keyword evidence="6" id="KW-1185">Reference proteome</keyword>
<accession>A0ABZ0RX50</accession>
<dbReference type="Proteomes" id="UP001322664">
    <property type="component" value="Chromosome"/>
</dbReference>
<keyword evidence="1 3" id="KW-0732">Signal</keyword>
<protein>
    <submittedName>
        <fullName evidence="5">S-layer homology domain-containing protein</fullName>
    </submittedName>
</protein>
<gene>
    <name evidence="5" type="ORF">R6U77_03640</name>
</gene>
<dbReference type="Pfam" id="PF00395">
    <property type="entry name" value="SLH"/>
    <property type="match status" value="3"/>
</dbReference>
<reference evidence="5 6" key="1">
    <citation type="submission" date="2023-09" db="EMBL/GenBank/DDBJ databases">
        <authorList>
            <person name="Page C.A."/>
            <person name="Perez-Diaz I.M."/>
        </authorList>
    </citation>
    <scope>NUCLEOTIDE SEQUENCE [LARGE SCALE GENOMIC DNA]</scope>
    <source>
        <strain evidence="5 6">Ll15</strain>
    </source>
</reference>
<proteinExistence type="predicted"/>
<sequence length="590" mass="64624">MKNNRFAQALLLSASVSLVAAPVSYAADASDAEKQAAAAVETKIKALTSSSTEQQVREVRQAYNALSAEAQKLITPAVFNILIAAEARIQREQEQAEKKAKEDAWAVEAMINRLTYSSSKEEVFAAKSAYDNLSVAAKNRVSNSSYNYLIKLLQEIAKEEAAIAAAKASAAAFDRYMANVTRQSSGTVLANARSYYNRLSYEAKQYVTTLSKLERLEQAYGKNPSGPPKQPTHPNTKQEDLTGIVDSQGTSDPVSLKYIPDNEFGTIVPGSTDLQFVRSGDELFAYIPSDIIYYQQEPITITASNGVNVKLPITDLKGYSGTVAVALTIENDKFHLSVKSRGNDITFRDYLEITIPKKELKASTNAIIYQTEGKLKRTRVPLTIKNDAFVVKTKTPGDFVASAIDSEANYSDIASDPNAFYINELGKRGILTGASGSSYLPTKSVTRADFAVMLARAANLSSSSPTPFNDVRGKAYVKEVQALHEKGIMPGSGRVYYNANGQMTRQQAAVILDRYLDYLGVDVYQISKAGNLHYKDVYMLTEVEQKSIALMDTLDIFTPSVNGEFRPNATLTRSEMARILYITMELAGLL</sequence>
<evidence type="ECO:0000259" key="4">
    <source>
        <dbReference type="PROSITE" id="PS51272"/>
    </source>
</evidence>
<dbReference type="EMBL" id="CP137624">
    <property type="protein sequence ID" value="WPK12808.1"/>
    <property type="molecule type" value="Genomic_DNA"/>
</dbReference>
<evidence type="ECO:0000313" key="5">
    <source>
        <dbReference type="EMBL" id="WPK12808.1"/>
    </source>
</evidence>
<evidence type="ECO:0000256" key="3">
    <source>
        <dbReference type="SAM" id="SignalP"/>
    </source>
</evidence>
<feature type="region of interest" description="Disordered" evidence="2">
    <location>
        <begin position="219"/>
        <end position="246"/>
    </location>
</feature>
<dbReference type="RefSeq" id="WP_319837485.1">
    <property type="nucleotide sequence ID" value="NZ_CP137624.1"/>
</dbReference>
<organism evidence="5 6">
    <name type="scientific">Lysinibacillus louembei</name>
    <dbReference type="NCBI Taxonomy" id="1470088"/>
    <lineage>
        <taxon>Bacteria</taxon>
        <taxon>Bacillati</taxon>
        <taxon>Bacillota</taxon>
        <taxon>Bacilli</taxon>
        <taxon>Bacillales</taxon>
        <taxon>Bacillaceae</taxon>
        <taxon>Lysinibacillus</taxon>
    </lineage>
</organism>
<dbReference type="InterPro" id="IPR001119">
    <property type="entry name" value="SLH_dom"/>
</dbReference>
<name>A0ABZ0RX50_9BACI</name>
<feature type="signal peptide" evidence="3">
    <location>
        <begin position="1"/>
        <end position="26"/>
    </location>
</feature>
<evidence type="ECO:0000256" key="2">
    <source>
        <dbReference type="SAM" id="MobiDB-lite"/>
    </source>
</evidence>
<feature type="chain" id="PRO_5045977283" evidence="3">
    <location>
        <begin position="27"/>
        <end position="590"/>
    </location>
</feature>
<evidence type="ECO:0000256" key="1">
    <source>
        <dbReference type="ARBA" id="ARBA00022729"/>
    </source>
</evidence>
<evidence type="ECO:0000313" key="6">
    <source>
        <dbReference type="Proteomes" id="UP001322664"/>
    </source>
</evidence>
<dbReference type="PROSITE" id="PS51272">
    <property type="entry name" value="SLH"/>
    <property type="match status" value="1"/>
</dbReference>